<sequence length="476" mass="52393">MSTRILGIDVGSFQICAVIAQHDENGIRVIGIGTEKTQGIKKGVITNIELASKSIKNALQEAQRVAGTQYEKVIVSLSGAYTKSVDSSGVVNVPNHEIGIREIERAMQMADHTANIPSEYEKLHVLPYNFKVDGQEHIEDPIGMNGTRLEVQTHIVTVQKSALSNLRKAISSAGIQIDNIVLSGYASAIATLTEDEKELGVVLIDMGGATCNMVIHSGNSIRYNEFLGVGSANITNDLSMALHTPLPKAEEIKINYGALINKSVDLIELPILGDESKTHEVSLDIISNVIYARAEETLMILAKILEDSGYKDLIGAGVVITGGMTKLEGLRDLASAIFDKMPVRIAKPKETEGLYEILREPANSCAIGLCMYGAGEFTSYEIDSEKRMRYHGEIISKPKNSFNKIFEEENVKEDINLRNKTFNPFEVEGVEIIGNEQKALEQRVVKNELANIADISKQDKQPNIFTKFWQRLTQLF</sequence>
<dbReference type="EMBL" id="LIWG01000002">
    <property type="protein sequence ID" value="MBE3607540.1"/>
    <property type="molecule type" value="Genomic_DNA"/>
</dbReference>
<dbReference type="CDD" id="cd24048">
    <property type="entry name" value="ASKHA_NBD_FtsA"/>
    <property type="match status" value="1"/>
</dbReference>
<evidence type="ECO:0000313" key="8">
    <source>
        <dbReference type="EMBL" id="MBE3607540.1"/>
    </source>
</evidence>
<dbReference type="Proteomes" id="UP000650616">
    <property type="component" value="Unassembled WGS sequence"/>
</dbReference>
<dbReference type="Gene3D" id="3.30.1490.110">
    <property type="match status" value="1"/>
</dbReference>
<dbReference type="AlphaFoldDB" id="A0AAW3ZX41"/>
<dbReference type="PANTHER" id="PTHR32432">
    <property type="entry name" value="CELL DIVISION PROTEIN FTSA-RELATED"/>
    <property type="match status" value="1"/>
</dbReference>
<comment type="subcellular location">
    <subcellularLocation>
        <location evidence="5">Cell membrane</location>
        <topology evidence="5">Peripheral membrane protein</topology>
        <orientation evidence="5">Cytoplasmic side</orientation>
    </subcellularLocation>
    <text evidence="5">Localizes to the Z ring in an FtsZ-dependent manner. Targeted to the membrane through a conserved C-terminal amphipathic helix.</text>
</comment>
<dbReference type="NCBIfam" id="TIGR01174">
    <property type="entry name" value="ftsA"/>
    <property type="match status" value="1"/>
</dbReference>
<organism evidence="8 9">
    <name type="scientific">Campylobacter californiensis</name>
    <dbReference type="NCBI Taxonomy" id="1032243"/>
    <lineage>
        <taxon>Bacteria</taxon>
        <taxon>Pseudomonadati</taxon>
        <taxon>Campylobacterota</taxon>
        <taxon>Epsilonproteobacteria</taxon>
        <taxon>Campylobacterales</taxon>
        <taxon>Campylobacteraceae</taxon>
        <taxon>Campylobacter</taxon>
    </lineage>
</organism>
<name>A0AAW3ZX41_9BACT</name>
<comment type="subunit">
    <text evidence="5">Self-interacts. Interacts with FtsZ.</text>
</comment>
<dbReference type="Pfam" id="PF02491">
    <property type="entry name" value="SHS2_FTSA"/>
    <property type="match status" value="1"/>
</dbReference>
<dbReference type="PIRSF" id="PIRSF003101">
    <property type="entry name" value="FtsA"/>
    <property type="match status" value="1"/>
</dbReference>
<dbReference type="InterPro" id="IPR043129">
    <property type="entry name" value="ATPase_NBD"/>
</dbReference>
<dbReference type="SMART" id="SM00842">
    <property type="entry name" value="FtsA"/>
    <property type="match status" value="1"/>
</dbReference>
<protein>
    <recommendedName>
        <fullName evidence="5 6">Cell division protein FtsA</fullName>
    </recommendedName>
</protein>
<dbReference type="InterPro" id="IPR050696">
    <property type="entry name" value="FtsA/MreB"/>
</dbReference>
<proteinExistence type="inferred from homology"/>
<comment type="caution">
    <text evidence="8">The sequence shown here is derived from an EMBL/GenBank/DDBJ whole genome shotgun (WGS) entry which is preliminary data.</text>
</comment>
<evidence type="ECO:0000256" key="2">
    <source>
        <dbReference type="ARBA" id="ARBA00022618"/>
    </source>
</evidence>
<dbReference type="InterPro" id="IPR003494">
    <property type="entry name" value="SHS2_FtsA"/>
</dbReference>
<evidence type="ECO:0000256" key="1">
    <source>
        <dbReference type="ARBA" id="ARBA00022475"/>
    </source>
</evidence>
<dbReference type="RefSeq" id="WP_170015489.1">
    <property type="nucleotide sequence ID" value="NZ_CP012545.1"/>
</dbReference>
<dbReference type="GO" id="GO:0032153">
    <property type="term" value="C:cell division site"/>
    <property type="evidence" value="ECO:0007669"/>
    <property type="project" value="UniProtKB-UniRule"/>
</dbReference>
<dbReference type="InterPro" id="IPR020823">
    <property type="entry name" value="Cell_div_FtsA"/>
</dbReference>
<evidence type="ECO:0000256" key="5">
    <source>
        <dbReference type="HAMAP-Rule" id="MF_02033"/>
    </source>
</evidence>
<dbReference type="SUPFAM" id="SSF53067">
    <property type="entry name" value="Actin-like ATPase domain"/>
    <property type="match status" value="2"/>
</dbReference>
<dbReference type="Pfam" id="PF14450">
    <property type="entry name" value="FtsA"/>
    <property type="match status" value="1"/>
</dbReference>
<keyword evidence="4 5" id="KW-0131">Cell cycle</keyword>
<accession>A0AAW3ZX41</accession>
<dbReference type="HAMAP" id="MF_02033">
    <property type="entry name" value="FtsA"/>
    <property type="match status" value="1"/>
</dbReference>
<comment type="function">
    <text evidence="5 6">Cell division protein that is involved in the assembly of the Z ring. May serve as a membrane anchor for the Z ring.</text>
</comment>
<keyword evidence="2 5" id="KW-0132">Cell division</keyword>
<keyword evidence="9" id="KW-1185">Reference proteome</keyword>
<dbReference type="Gene3D" id="3.30.420.40">
    <property type="match status" value="2"/>
</dbReference>
<evidence type="ECO:0000256" key="6">
    <source>
        <dbReference type="PIRNR" id="PIRNR003101"/>
    </source>
</evidence>
<keyword evidence="3 5" id="KW-0472">Membrane</keyword>
<keyword evidence="1 5" id="KW-1003">Cell membrane</keyword>
<gene>
    <name evidence="5 8" type="primary">ftsA</name>
    <name evidence="8" type="ORF">CCAL9337_02195</name>
</gene>
<feature type="domain" description="SHS2" evidence="7">
    <location>
        <begin position="5"/>
        <end position="191"/>
    </location>
</feature>
<dbReference type="GO" id="GO:0009898">
    <property type="term" value="C:cytoplasmic side of plasma membrane"/>
    <property type="evidence" value="ECO:0007669"/>
    <property type="project" value="UniProtKB-UniRule"/>
</dbReference>
<evidence type="ECO:0000256" key="4">
    <source>
        <dbReference type="ARBA" id="ARBA00023306"/>
    </source>
</evidence>
<reference evidence="8 9" key="1">
    <citation type="submission" date="2015-08" db="EMBL/GenBank/DDBJ databases">
        <title>Comparative genomics of the Campylobacter concisus group.</title>
        <authorList>
            <person name="Yee E."/>
            <person name="Chapman M.H."/>
            <person name="Huynh S."/>
            <person name="Bono J.L."/>
            <person name="On S.L."/>
            <person name="St Leger J."/>
            <person name="Foster G."/>
            <person name="Parker C.T."/>
            <person name="Miller W.G."/>
        </authorList>
    </citation>
    <scope>NUCLEOTIDE SEQUENCE [LARGE SCALE GENOMIC DNA]</scope>
    <source>
        <strain evidence="8 9">RM9337</strain>
    </source>
</reference>
<comment type="similarity">
    <text evidence="5 6">Belongs to the FtsA/MreB family.</text>
</comment>
<evidence type="ECO:0000259" key="7">
    <source>
        <dbReference type="SMART" id="SM00842"/>
    </source>
</evidence>
<dbReference type="PANTHER" id="PTHR32432:SF4">
    <property type="entry name" value="CELL DIVISION PROTEIN FTSA"/>
    <property type="match status" value="1"/>
</dbReference>
<evidence type="ECO:0000313" key="9">
    <source>
        <dbReference type="Proteomes" id="UP000650616"/>
    </source>
</evidence>
<evidence type="ECO:0000256" key="3">
    <source>
        <dbReference type="ARBA" id="ARBA00023136"/>
    </source>
</evidence>
<dbReference type="GO" id="GO:0043093">
    <property type="term" value="P:FtsZ-dependent cytokinesis"/>
    <property type="evidence" value="ECO:0007669"/>
    <property type="project" value="UniProtKB-UniRule"/>
</dbReference>